<evidence type="ECO:0000313" key="2">
    <source>
        <dbReference type="EMBL" id="GAG68995.1"/>
    </source>
</evidence>
<gene>
    <name evidence="2" type="ORF">S01H4_10910</name>
</gene>
<protein>
    <submittedName>
        <fullName evidence="2">Uncharacterized protein</fullName>
    </submittedName>
</protein>
<dbReference type="EMBL" id="BART01004282">
    <property type="protein sequence ID" value="GAG68995.1"/>
    <property type="molecule type" value="Genomic_DNA"/>
</dbReference>
<sequence>MLLGLGFYGFATMWGISQLRPNGEQDLLAPYPVAKNGGDLLTTLGDLSEWQTSIRDSMDVVVTDSSASLQWELRNWPEARFLTSVPAGELPSVIINSEDQPSPNLSIGYRGQDFAWWASPSWEGTLPENWPSWFVFRNAPLIQSHVILWARGDLFPGGILTPAEEESPPVVEDFRIEERPER</sequence>
<reference evidence="2" key="1">
    <citation type="journal article" date="2014" name="Front. Microbiol.">
        <title>High frequency of phylogenetically diverse reductive dehalogenase-homologous genes in deep subseafloor sedimentary metagenomes.</title>
        <authorList>
            <person name="Kawai M."/>
            <person name="Futagami T."/>
            <person name="Toyoda A."/>
            <person name="Takaki Y."/>
            <person name="Nishi S."/>
            <person name="Hori S."/>
            <person name="Arai W."/>
            <person name="Tsubouchi T."/>
            <person name="Morono Y."/>
            <person name="Uchiyama I."/>
            <person name="Ito T."/>
            <person name="Fujiyama A."/>
            <person name="Inagaki F."/>
            <person name="Takami H."/>
        </authorList>
    </citation>
    <scope>NUCLEOTIDE SEQUENCE</scope>
    <source>
        <strain evidence="2">Expedition CK06-06</strain>
    </source>
</reference>
<dbReference type="AlphaFoldDB" id="X0ZHE2"/>
<feature type="region of interest" description="Disordered" evidence="1">
    <location>
        <begin position="160"/>
        <end position="182"/>
    </location>
</feature>
<comment type="caution">
    <text evidence="2">The sequence shown here is derived from an EMBL/GenBank/DDBJ whole genome shotgun (WGS) entry which is preliminary data.</text>
</comment>
<proteinExistence type="predicted"/>
<evidence type="ECO:0000256" key="1">
    <source>
        <dbReference type="SAM" id="MobiDB-lite"/>
    </source>
</evidence>
<feature type="compositionally biased region" description="Basic and acidic residues" evidence="1">
    <location>
        <begin position="172"/>
        <end position="182"/>
    </location>
</feature>
<accession>X0ZHE2</accession>
<organism evidence="2">
    <name type="scientific">marine sediment metagenome</name>
    <dbReference type="NCBI Taxonomy" id="412755"/>
    <lineage>
        <taxon>unclassified sequences</taxon>
        <taxon>metagenomes</taxon>
        <taxon>ecological metagenomes</taxon>
    </lineage>
</organism>
<name>X0ZHE2_9ZZZZ</name>